<evidence type="ECO:0000313" key="2">
    <source>
        <dbReference type="Proteomes" id="UP001289374"/>
    </source>
</evidence>
<accession>A0AAE1T2M7</accession>
<proteinExistence type="predicted"/>
<keyword evidence="2" id="KW-1185">Reference proteome</keyword>
<dbReference type="EMBL" id="JACGWL010001004">
    <property type="protein sequence ID" value="KAK4380880.1"/>
    <property type="molecule type" value="Genomic_DNA"/>
</dbReference>
<protein>
    <submittedName>
        <fullName evidence="1">Uncharacterized protein</fullName>
    </submittedName>
</protein>
<sequence length="101" mass="11317">MLYCLCGPHQFLCVSFLRAYSPGGILNVSYNTTWIDTHNSYYPSFMARTTRVSNPIRSSSFRLSVSVSAEQSAFVIGVLSNLYAFHCSTKNSLCPYRTQAL</sequence>
<gene>
    <name evidence="1" type="ORF">Sango_3021300</name>
</gene>
<dbReference type="AlphaFoldDB" id="A0AAE1T2M7"/>
<comment type="caution">
    <text evidence="1">The sequence shown here is derived from an EMBL/GenBank/DDBJ whole genome shotgun (WGS) entry which is preliminary data.</text>
</comment>
<reference evidence="1" key="1">
    <citation type="submission" date="2020-06" db="EMBL/GenBank/DDBJ databases">
        <authorList>
            <person name="Li T."/>
            <person name="Hu X."/>
            <person name="Zhang T."/>
            <person name="Song X."/>
            <person name="Zhang H."/>
            <person name="Dai N."/>
            <person name="Sheng W."/>
            <person name="Hou X."/>
            <person name="Wei L."/>
        </authorList>
    </citation>
    <scope>NUCLEOTIDE SEQUENCE</scope>
    <source>
        <strain evidence="1">K16</strain>
        <tissue evidence="1">Leaf</tissue>
    </source>
</reference>
<evidence type="ECO:0000313" key="1">
    <source>
        <dbReference type="EMBL" id="KAK4380880.1"/>
    </source>
</evidence>
<name>A0AAE1T2M7_9LAMI</name>
<dbReference type="Proteomes" id="UP001289374">
    <property type="component" value="Unassembled WGS sequence"/>
</dbReference>
<reference evidence="1" key="2">
    <citation type="journal article" date="2024" name="Plant">
        <title>Genomic evolution and insights into agronomic trait innovations of Sesamum species.</title>
        <authorList>
            <person name="Miao H."/>
            <person name="Wang L."/>
            <person name="Qu L."/>
            <person name="Liu H."/>
            <person name="Sun Y."/>
            <person name="Le M."/>
            <person name="Wang Q."/>
            <person name="Wei S."/>
            <person name="Zheng Y."/>
            <person name="Lin W."/>
            <person name="Duan Y."/>
            <person name="Cao H."/>
            <person name="Xiong S."/>
            <person name="Wang X."/>
            <person name="Wei L."/>
            <person name="Li C."/>
            <person name="Ma Q."/>
            <person name="Ju M."/>
            <person name="Zhao R."/>
            <person name="Li G."/>
            <person name="Mu C."/>
            <person name="Tian Q."/>
            <person name="Mei H."/>
            <person name="Zhang T."/>
            <person name="Gao T."/>
            <person name="Zhang H."/>
        </authorList>
    </citation>
    <scope>NUCLEOTIDE SEQUENCE</scope>
    <source>
        <strain evidence="1">K16</strain>
    </source>
</reference>
<organism evidence="1 2">
    <name type="scientific">Sesamum angolense</name>
    <dbReference type="NCBI Taxonomy" id="2727404"/>
    <lineage>
        <taxon>Eukaryota</taxon>
        <taxon>Viridiplantae</taxon>
        <taxon>Streptophyta</taxon>
        <taxon>Embryophyta</taxon>
        <taxon>Tracheophyta</taxon>
        <taxon>Spermatophyta</taxon>
        <taxon>Magnoliopsida</taxon>
        <taxon>eudicotyledons</taxon>
        <taxon>Gunneridae</taxon>
        <taxon>Pentapetalae</taxon>
        <taxon>asterids</taxon>
        <taxon>lamiids</taxon>
        <taxon>Lamiales</taxon>
        <taxon>Pedaliaceae</taxon>
        <taxon>Sesamum</taxon>
    </lineage>
</organism>